<comment type="caution">
    <text evidence="2">The sequence shown here is derived from an EMBL/GenBank/DDBJ whole genome shotgun (WGS) entry which is preliminary data.</text>
</comment>
<accession>A0A497YCQ7</accession>
<dbReference type="Pfam" id="PF08818">
    <property type="entry name" value="DUF1801"/>
    <property type="match status" value="1"/>
</dbReference>
<dbReference type="Gene3D" id="3.90.1150.200">
    <property type="match status" value="1"/>
</dbReference>
<reference evidence="2 3" key="1">
    <citation type="submission" date="2018-10" db="EMBL/GenBank/DDBJ databases">
        <title>Genomic Encyclopedia of Archaeal and Bacterial Type Strains, Phase II (KMG-II): from individual species to whole genera.</title>
        <authorList>
            <person name="Goeker M."/>
        </authorList>
    </citation>
    <scope>NUCLEOTIDE SEQUENCE [LARGE SCALE GENOMIC DNA]</scope>
    <source>
        <strain evidence="2 3">DSM 19624</strain>
    </source>
</reference>
<dbReference type="EMBL" id="RCCK01000010">
    <property type="protein sequence ID" value="RLJ80468.1"/>
    <property type="molecule type" value="Genomic_DNA"/>
</dbReference>
<proteinExistence type="predicted"/>
<evidence type="ECO:0000313" key="2">
    <source>
        <dbReference type="EMBL" id="RLJ80468.1"/>
    </source>
</evidence>
<dbReference type="InterPro" id="IPR014922">
    <property type="entry name" value="YdhG-like"/>
</dbReference>
<sequence>MMDQLHNFYLNKEEPNKSCLLALRNIILKQDTNITETQKWGMPCFCYKKKMLCYLWTDKKTDEPYLLLVEGKFLDHPELEKGERSRMKIFRINPHIDLPIHTIEIILQQALDLYRMGIIKIKG</sequence>
<dbReference type="Proteomes" id="UP000273898">
    <property type="component" value="Unassembled WGS sequence"/>
</dbReference>
<name>A0A497YCQ7_9SPHI</name>
<evidence type="ECO:0000259" key="1">
    <source>
        <dbReference type="Pfam" id="PF08818"/>
    </source>
</evidence>
<dbReference type="RefSeq" id="WP_244095058.1">
    <property type="nucleotide sequence ID" value="NZ_RCCK01000010.1"/>
</dbReference>
<gene>
    <name evidence="2" type="ORF">BCL90_1246</name>
</gene>
<evidence type="ECO:0000313" key="3">
    <source>
        <dbReference type="Proteomes" id="UP000273898"/>
    </source>
</evidence>
<dbReference type="AlphaFoldDB" id="A0A497YCQ7"/>
<dbReference type="SUPFAM" id="SSF159888">
    <property type="entry name" value="YdhG-like"/>
    <property type="match status" value="1"/>
</dbReference>
<feature type="domain" description="YdhG-like" evidence="1">
    <location>
        <begin position="17"/>
        <end position="111"/>
    </location>
</feature>
<organism evidence="2 3">
    <name type="scientific">Pedobacter alluvionis</name>
    <dbReference type="NCBI Taxonomy" id="475253"/>
    <lineage>
        <taxon>Bacteria</taxon>
        <taxon>Pseudomonadati</taxon>
        <taxon>Bacteroidota</taxon>
        <taxon>Sphingobacteriia</taxon>
        <taxon>Sphingobacteriales</taxon>
        <taxon>Sphingobacteriaceae</taxon>
        <taxon>Pedobacter</taxon>
    </lineage>
</organism>
<protein>
    <submittedName>
        <fullName evidence="2">Uncharacterized protein DUF1801</fullName>
    </submittedName>
</protein>